<keyword evidence="4" id="KW-1185">Reference proteome</keyword>
<dbReference type="ExpressionAtlas" id="A0A2K2DMA5">
    <property type="expression patterns" value="baseline"/>
</dbReference>
<sequence>MQDELLTEQLDETRQKVQILEDQNSFLRHMMNEDMQPQHAALEAPAVMAPPTLFGGFFPEEEAALTSLQLWPELTQPSSLHDY</sequence>
<name>A0A2K2DMA5_BRADI</name>
<accession>A0A2K2DMA5</accession>
<dbReference type="AlphaFoldDB" id="A0A2K2DMA5"/>
<feature type="coiled-coil region" evidence="1">
    <location>
        <begin position="3"/>
        <end position="30"/>
    </location>
</feature>
<dbReference type="OrthoDB" id="672817at2759"/>
<organism evidence="2">
    <name type="scientific">Brachypodium distachyon</name>
    <name type="common">Purple false brome</name>
    <name type="synonym">Trachynia distachya</name>
    <dbReference type="NCBI Taxonomy" id="15368"/>
    <lineage>
        <taxon>Eukaryota</taxon>
        <taxon>Viridiplantae</taxon>
        <taxon>Streptophyta</taxon>
        <taxon>Embryophyta</taxon>
        <taxon>Tracheophyta</taxon>
        <taxon>Spermatophyta</taxon>
        <taxon>Magnoliopsida</taxon>
        <taxon>Liliopsida</taxon>
        <taxon>Poales</taxon>
        <taxon>Poaceae</taxon>
        <taxon>BOP clade</taxon>
        <taxon>Pooideae</taxon>
        <taxon>Stipodae</taxon>
        <taxon>Brachypodieae</taxon>
        <taxon>Brachypodium</taxon>
    </lineage>
</organism>
<reference evidence="2 3" key="1">
    <citation type="journal article" date="2010" name="Nature">
        <title>Genome sequencing and analysis of the model grass Brachypodium distachyon.</title>
        <authorList>
            <consortium name="International Brachypodium Initiative"/>
        </authorList>
    </citation>
    <scope>NUCLEOTIDE SEQUENCE [LARGE SCALE GENOMIC DNA]</scope>
    <source>
        <strain evidence="2 3">Bd21</strain>
    </source>
</reference>
<reference evidence="3" key="3">
    <citation type="submission" date="2018-08" db="UniProtKB">
        <authorList>
            <consortium name="EnsemblPlants"/>
        </authorList>
    </citation>
    <scope>IDENTIFICATION</scope>
    <source>
        <strain evidence="3">cv. Bd21</strain>
    </source>
</reference>
<dbReference type="Gramene" id="PNT75415">
    <property type="protein sequence ID" value="PNT75415"/>
    <property type="gene ID" value="BRADI_1g32208v3"/>
</dbReference>
<evidence type="ECO:0000256" key="1">
    <source>
        <dbReference type="SAM" id="Coils"/>
    </source>
</evidence>
<keyword evidence="1" id="KW-0175">Coiled coil</keyword>
<evidence type="ECO:0000313" key="3">
    <source>
        <dbReference type="EnsemblPlants" id="PNT75414"/>
    </source>
</evidence>
<dbReference type="EnsemblPlants" id="PNT75415">
    <property type="protein sequence ID" value="PNT75415"/>
    <property type="gene ID" value="BRADI_1g32208v3"/>
</dbReference>
<dbReference type="Gramene" id="PNT75414">
    <property type="protein sequence ID" value="PNT75414"/>
    <property type="gene ID" value="BRADI_1g32208v3"/>
</dbReference>
<proteinExistence type="predicted"/>
<dbReference type="EMBL" id="CM000880">
    <property type="protein sequence ID" value="PNT75415.1"/>
    <property type="molecule type" value="Genomic_DNA"/>
</dbReference>
<reference evidence="2" key="2">
    <citation type="submission" date="2017-06" db="EMBL/GenBank/DDBJ databases">
        <title>WGS assembly of Brachypodium distachyon.</title>
        <authorList>
            <consortium name="The International Brachypodium Initiative"/>
            <person name="Lucas S."/>
            <person name="Harmon-Smith M."/>
            <person name="Lail K."/>
            <person name="Tice H."/>
            <person name="Grimwood J."/>
            <person name="Bruce D."/>
            <person name="Barry K."/>
            <person name="Shu S."/>
            <person name="Lindquist E."/>
            <person name="Wang M."/>
            <person name="Pitluck S."/>
            <person name="Vogel J.P."/>
            <person name="Garvin D.F."/>
            <person name="Mockler T.C."/>
            <person name="Schmutz J."/>
            <person name="Rokhsar D."/>
            <person name="Bevan M.W."/>
        </authorList>
    </citation>
    <scope>NUCLEOTIDE SEQUENCE</scope>
    <source>
        <strain evidence="2">Bd21</strain>
    </source>
</reference>
<dbReference type="EnsemblPlants" id="PNT75414">
    <property type="protein sequence ID" value="PNT75414"/>
    <property type="gene ID" value="BRADI_1g32208v3"/>
</dbReference>
<protein>
    <submittedName>
        <fullName evidence="2 3">Uncharacterized protein</fullName>
    </submittedName>
</protein>
<gene>
    <name evidence="2" type="ORF">BRADI_1g32208v3</name>
</gene>
<evidence type="ECO:0000313" key="2">
    <source>
        <dbReference type="EMBL" id="PNT75415.1"/>
    </source>
</evidence>
<dbReference type="EMBL" id="CM000880">
    <property type="protein sequence ID" value="PNT75414.1"/>
    <property type="molecule type" value="Genomic_DNA"/>
</dbReference>
<evidence type="ECO:0000313" key="4">
    <source>
        <dbReference type="Proteomes" id="UP000008810"/>
    </source>
</evidence>
<dbReference type="Proteomes" id="UP000008810">
    <property type="component" value="Chromosome 1"/>
</dbReference>